<evidence type="ECO:0000256" key="10">
    <source>
        <dbReference type="ARBA" id="ARBA00022807"/>
    </source>
</evidence>
<dbReference type="GO" id="GO:0005634">
    <property type="term" value="C:nucleus"/>
    <property type="evidence" value="ECO:0007669"/>
    <property type="project" value="UniProtKB-SubCell"/>
</dbReference>
<dbReference type="GO" id="GO:0032991">
    <property type="term" value="C:protein-containing complex"/>
    <property type="evidence" value="ECO:0007669"/>
    <property type="project" value="UniProtKB-ARBA"/>
</dbReference>
<evidence type="ECO:0000256" key="16">
    <source>
        <dbReference type="PROSITE-ProRule" id="PRU00266"/>
    </source>
</evidence>
<evidence type="ECO:0000256" key="17">
    <source>
        <dbReference type="RuleBase" id="RU003971"/>
    </source>
</evidence>
<dbReference type="SMART" id="SM00115">
    <property type="entry name" value="CASc"/>
    <property type="match status" value="1"/>
</dbReference>
<dbReference type="PROSITE" id="PS01122">
    <property type="entry name" value="CASPASE_CYS"/>
    <property type="match status" value="1"/>
</dbReference>
<keyword evidence="7" id="KW-0053">Apoptosis</keyword>
<keyword evidence="4" id="KW-0963">Cytoplasm</keyword>
<gene>
    <name evidence="21" type="ORF">NHX12_006716</name>
</gene>
<evidence type="ECO:0000256" key="12">
    <source>
        <dbReference type="ARBA" id="ARBA00023242"/>
    </source>
</evidence>
<organism evidence="21 22">
    <name type="scientific">Muraenolepis orangiensis</name>
    <name type="common">Patagonian moray cod</name>
    <dbReference type="NCBI Taxonomy" id="630683"/>
    <lineage>
        <taxon>Eukaryota</taxon>
        <taxon>Metazoa</taxon>
        <taxon>Chordata</taxon>
        <taxon>Craniata</taxon>
        <taxon>Vertebrata</taxon>
        <taxon>Euteleostomi</taxon>
        <taxon>Actinopterygii</taxon>
        <taxon>Neopterygii</taxon>
        <taxon>Teleostei</taxon>
        <taxon>Neoteleostei</taxon>
        <taxon>Acanthomorphata</taxon>
        <taxon>Zeiogadaria</taxon>
        <taxon>Gadariae</taxon>
        <taxon>Gadiformes</taxon>
        <taxon>Muraenolepidoidei</taxon>
        <taxon>Muraenolepididae</taxon>
        <taxon>Muraenolepis</taxon>
    </lineage>
</organism>
<dbReference type="InterPro" id="IPR033139">
    <property type="entry name" value="Caspase_cys_AS"/>
</dbReference>
<evidence type="ECO:0000256" key="8">
    <source>
        <dbReference type="ARBA" id="ARBA00022737"/>
    </source>
</evidence>
<evidence type="ECO:0000256" key="2">
    <source>
        <dbReference type="ARBA" id="ARBA00004496"/>
    </source>
</evidence>
<dbReference type="InterPro" id="IPR014720">
    <property type="entry name" value="dsRBD_dom"/>
</dbReference>
<dbReference type="PROSITE" id="PS50208">
    <property type="entry name" value="CASPASE_P20"/>
    <property type="match status" value="1"/>
</dbReference>
<evidence type="ECO:0000256" key="3">
    <source>
        <dbReference type="ARBA" id="ARBA00010134"/>
    </source>
</evidence>
<dbReference type="PANTHER" id="PTHR48169">
    <property type="entry name" value="DED DOMAIN-CONTAINING PROTEIN"/>
    <property type="match status" value="1"/>
</dbReference>
<dbReference type="GO" id="GO:0005737">
    <property type="term" value="C:cytoplasm"/>
    <property type="evidence" value="ECO:0007669"/>
    <property type="project" value="UniProtKB-SubCell"/>
</dbReference>
<dbReference type="CDD" id="cd19863">
    <property type="entry name" value="DSRM_PRKRA-like_rpt2"/>
    <property type="match status" value="1"/>
</dbReference>
<keyword evidence="10" id="KW-0788">Thiol protease</keyword>
<comment type="similarity">
    <text evidence="3 17">Belongs to the peptidase C14A family.</text>
</comment>
<evidence type="ECO:0000256" key="1">
    <source>
        <dbReference type="ARBA" id="ARBA00004123"/>
    </source>
</evidence>
<evidence type="ECO:0000256" key="6">
    <source>
        <dbReference type="ARBA" id="ARBA00022670"/>
    </source>
</evidence>
<feature type="domain" description="Caspase family p20" evidence="20">
    <location>
        <begin position="175"/>
        <end position="301"/>
    </location>
</feature>
<keyword evidence="8" id="KW-0677">Repeat</keyword>
<evidence type="ECO:0000259" key="20">
    <source>
        <dbReference type="PROSITE" id="PS50208"/>
    </source>
</evidence>
<comment type="subcellular location">
    <subcellularLocation>
        <location evidence="2">Cytoplasm</location>
    </subcellularLocation>
    <subcellularLocation>
        <location evidence="1">Nucleus</location>
    </subcellularLocation>
</comment>
<evidence type="ECO:0000256" key="9">
    <source>
        <dbReference type="ARBA" id="ARBA00022801"/>
    </source>
</evidence>
<dbReference type="SMART" id="SM00358">
    <property type="entry name" value="DSRM"/>
    <property type="match status" value="2"/>
</dbReference>
<dbReference type="GO" id="GO:0004197">
    <property type="term" value="F:cysteine-type endopeptidase activity"/>
    <property type="evidence" value="ECO:0007669"/>
    <property type="project" value="InterPro"/>
</dbReference>
<keyword evidence="6" id="KW-0645">Protease</keyword>
<comment type="caution">
    <text evidence="21">The sequence shown here is derived from an EMBL/GenBank/DDBJ whole genome shotgun (WGS) entry which is preliminary data.</text>
</comment>
<dbReference type="GO" id="GO:0006915">
    <property type="term" value="P:apoptotic process"/>
    <property type="evidence" value="ECO:0007669"/>
    <property type="project" value="UniProtKB-KW"/>
</dbReference>
<dbReference type="PROSITE" id="PS50137">
    <property type="entry name" value="DS_RBD"/>
    <property type="match status" value="2"/>
</dbReference>
<dbReference type="GO" id="GO:0003723">
    <property type="term" value="F:RNA binding"/>
    <property type="evidence" value="ECO:0007669"/>
    <property type="project" value="UniProtKB-UniRule"/>
</dbReference>
<dbReference type="Gene3D" id="3.30.160.20">
    <property type="match status" value="2"/>
</dbReference>
<dbReference type="SUPFAM" id="SSF54768">
    <property type="entry name" value="dsRNA-binding domain-like"/>
    <property type="match status" value="2"/>
</dbReference>
<dbReference type="GO" id="GO:0051604">
    <property type="term" value="P:protein maturation"/>
    <property type="evidence" value="ECO:0007669"/>
    <property type="project" value="UniProtKB-ARBA"/>
</dbReference>
<accession>A0A9Q0IB97</accession>
<dbReference type="InterPro" id="IPR015917">
    <property type="entry name" value="Pept_C14A"/>
</dbReference>
<evidence type="ECO:0000256" key="15">
    <source>
        <dbReference type="ARBA" id="ARBA00068172"/>
    </source>
</evidence>
<keyword evidence="12" id="KW-0539">Nucleus</keyword>
<feature type="domain" description="Caspase family p10" evidence="19">
    <location>
        <begin position="330"/>
        <end position="417"/>
    </location>
</feature>
<proteinExistence type="inferred from homology"/>
<dbReference type="FunFam" id="3.40.50.1460:FF:000008">
    <property type="entry name" value="caspase-8 isoform X1"/>
    <property type="match status" value="1"/>
</dbReference>
<dbReference type="InterPro" id="IPR002138">
    <property type="entry name" value="Pept_C14_p10"/>
</dbReference>
<evidence type="ECO:0000256" key="11">
    <source>
        <dbReference type="ARBA" id="ARBA00023145"/>
    </source>
</evidence>
<dbReference type="CDD" id="cd00032">
    <property type="entry name" value="CASc"/>
    <property type="match status" value="1"/>
</dbReference>
<dbReference type="PRINTS" id="PR00376">
    <property type="entry name" value="IL1BCENZYME"/>
</dbReference>
<evidence type="ECO:0000313" key="22">
    <source>
        <dbReference type="Proteomes" id="UP001148018"/>
    </source>
</evidence>
<evidence type="ECO:0000256" key="13">
    <source>
        <dbReference type="ARBA" id="ARBA00051626"/>
    </source>
</evidence>
<evidence type="ECO:0000313" key="21">
    <source>
        <dbReference type="EMBL" id="KAJ3591583.1"/>
    </source>
</evidence>
<dbReference type="GO" id="GO:0006508">
    <property type="term" value="P:proteolysis"/>
    <property type="evidence" value="ECO:0007669"/>
    <property type="project" value="UniProtKB-KW"/>
</dbReference>
<reference evidence="21" key="1">
    <citation type="submission" date="2022-07" db="EMBL/GenBank/DDBJ databases">
        <title>Chromosome-level genome of Muraenolepis orangiensis.</title>
        <authorList>
            <person name="Kim J."/>
        </authorList>
    </citation>
    <scope>NUCLEOTIDE SEQUENCE</scope>
    <source>
        <strain evidence="21">KU_S4_2022</strain>
        <tissue evidence="21">Muscle</tissue>
    </source>
</reference>
<evidence type="ECO:0000256" key="4">
    <source>
        <dbReference type="ARBA" id="ARBA00022490"/>
    </source>
</evidence>
<dbReference type="SUPFAM" id="SSF52129">
    <property type="entry name" value="Caspase-like"/>
    <property type="match status" value="1"/>
</dbReference>
<dbReference type="InterPro" id="IPR011600">
    <property type="entry name" value="Pept_C14_caspase"/>
</dbReference>
<protein>
    <recommendedName>
        <fullName evidence="15">Caspase-8</fullName>
        <ecNumber evidence="14">3.4.22.61</ecNumber>
    </recommendedName>
</protein>
<evidence type="ECO:0000256" key="14">
    <source>
        <dbReference type="ARBA" id="ARBA00066479"/>
    </source>
</evidence>
<dbReference type="AlphaFoldDB" id="A0A9Q0IB97"/>
<evidence type="ECO:0000256" key="7">
    <source>
        <dbReference type="ARBA" id="ARBA00022703"/>
    </source>
</evidence>
<dbReference type="EC" id="3.4.22.61" evidence="14"/>
<keyword evidence="22" id="KW-1185">Reference proteome</keyword>
<dbReference type="InterPro" id="IPR001309">
    <property type="entry name" value="Pept_C14_p20"/>
</dbReference>
<keyword evidence="16" id="KW-0694">RNA-binding</keyword>
<dbReference type="Pfam" id="PF00035">
    <property type="entry name" value="dsrm"/>
    <property type="match status" value="1"/>
</dbReference>
<evidence type="ECO:0000256" key="5">
    <source>
        <dbReference type="ARBA" id="ARBA00022553"/>
    </source>
</evidence>
<keyword evidence="9" id="KW-0378">Hydrolase</keyword>
<keyword evidence="11" id="KW-0865">Zymogen</keyword>
<feature type="domain" description="DRBM" evidence="18">
    <location>
        <begin position="20"/>
        <end position="81"/>
    </location>
</feature>
<sequence>MSISGEPNRGKHERPGHIKTPIQILHEYAIKSGNLPVYTMEVAGGEAHQPSFIFNVNIADVCCSGHGCPAVKAESNGVAAEPSDHPNSVGILQELAVQRGWRLPEYAVQMESGPAHRREFTVTCRMESLSETAMGNSKMAGKKAAAEKMIAKLQSLSGCGEITWVLEAYPMIGPQRGVCWIVNNFDFSRSRGRHRNREGTHIDKESLSRVFKWLGFQVEVLLDATSAQILSSVQDLAKRDHSGHDCVVCVVLSHGKEGIVYGVDGEAAPLAELQAPLSGLRCHFLRGKPKLFFIQACQGIQEQQTVFIEADGADTDAPGGIVCSDATASPGVSVPCGADFLTAMATVPSCVSLRDKRQGSWFIQSLCRNLVQMVPRGHDLVSILTLVNADVSQMVDPASSRRQMPQPAFSLRKQVVFPVPEAPPPSLPTGP</sequence>
<evidence type="ECO:0000259" key="19">
    <source>
        <dbReference type="PROSITE" id="PS50207"/>
    </source>
</evidence>
<evidence type="ECO:0000259" key="18">
    <source>
        <dbReference type="PROSITE" id="PS50137"/>
    </source>
</evidence>
<dbReference type="Proteomes" id="UP001148018">
    <property type="component" value="Unassembled WGS sequence"/>
</dbReference>
<dbReference type="Pfam" id="PF00656">
    <property type="entry name" value="Peptidase_C14"/>
    <property type="match status" value="1"/>
</dbReference>
<keyword evidence="5" id="KW-0597">Phosphoprotein</keyword>
<dbReference type="PROSITE" id="PS50207">
    <property type="entry name" value="CASPASE_P10"/>
    <property type="match status" value="1"/>
</dbReference>
<dbReference type="EMBL" id="JANIIK010000113">
    <property type="protein sequence ID" value="KAJ3591583.1"/>
    <property type="molecule type" value="Genomic_DNA"/>
</dbReference>
<dbReference type="PROSITE" id="PS01121">
    <property type="entry name" value="CASPASE_HIS"/>
    <property type="match status" value="1"/>
</dbReference>
<dbReference type="GO" id="GO:0005886">
    <property type="term" value="C:plasma membrane"/>
    <property type="evidence" value="ECO:0007669"/>
    <property type="project" value="UniProtKB-ARBA"/>
</dbReference>
<dbReference type="OrthoDB" id="6114029at2759"/>
<comment type="catalytic activity">
    <reaction evidence="13">
        <text>Strict requirement for Asp at position P1 and has a preferred cleavage sequence of (Leu/Asp/Val)-Glu-Thr-Asp-|-(Gly/Ser/Ala).</text>
        <dbReference type="EC" id="3.4.22.61"/>
    </reaction>
</comment>
<dbReference type="GO" id="GO:0043065">
    <property type="term" value="P:positive regulation of apoptotic process"/>
    <property type="evidence" value="ECO:0007669"/>
    <property type="project" value="UniProtKB-ARBA"/>
</dbReference>
<name>A0A9Q0IB97_9TELE</name>
<feature type="domain" description="DRBM" evidence="18">
    <location>
        <begin position="87"/>
        <end position="155"/>
    </location>
</feature>
<dbReference type="Gene3D" id="3.40.50.1460">
    <property type="match status" value="1"/>
</dbReference>
<dbReference type="PANTHER" id="PTHR48169:SF7">
    <property type="entry name" value="CASPASE 10"/>
    <property type="match status" value="1"/>
</dbReference>
<dbReference type="InterPro" id="IPR029030">
    <property type="entry name" value="Caspase-like_dom_sf"/>
</dbReference>
<dbReference type="InterPro" id="IPR016129">
    <property type="entry name" value="Caspase_his_AS"/>
</dbReference>